<keyword evidence="7 8" id="KW-0472">Membrane</keyword>
<keyword evidence="5 8" id="KW-0812">Transmembrane</keyword>
<evidence type="ECO:0000256" key="4">
    <source>
        <dbReference type="ARBA" id="ARBA00022475"/>
    </source>
</evidence>
<dbReference type="OrthoDB" id="8479094at2"/>
<keyword evidence="4" id="KW-1003">Cell membrane</keyword>
<comment type="similarity">
    <text evidence="2">Belongs to the ABC-2 integral membrane protein family.</text>
</comment>
<accession>A0A2T8HPE0</accession>
<evidence type="ECO:0000256" key="3">
    <source>
        <dbReference type="ARBA" id="ARBA00022448"/>
    </source>
</evidence>
<gene>
    <name evidence="10" type="ORF">DDE20_18465</name>
</gene>
<dbReference type="AlphaFoldDB" id="A0A2T8HPE0"/>
<feature type="transmembrane region" description="Helical" evidence="8">
    <location>
        <begin position="108"/>
        <end position="132"/>
    </location>
</feature>
<dbReference type="EMBL" id="QDKM01000018">
    <property type="protein sequence ID" value="PVH27273.1"/>
    <property type="molecule type" value="Genomic_DNA"/>
</dbReference>
<dbReference type="InterPro" id="IPR000412">
    <property type="entry name" value="ABC_2_transport"/>
</dbReference>
<dbReference type="PANTHER" id="PTHR30413:SF8">
    <property type="entry name" value="TRANSPORT PERMEASE PROTEIN"/>
    <property type="match status" value="1"/>
</dbReference>
<dbReference type="RefSeq" id="WP_116559993.1">
    <property type="nucleotide sequence ID" value="NZ_JBLWXM010000005.1"/>
</dbReference>
<dbReference type="PRINTS" id="PR00164">
    <property type="entry name" value="ABC2TRNSPORT"/>
</dbReference>
<feature type="transmembrane region" description="Helical" evidence="8">
    <location>
        <begin position="144"/>
        <end position="170"/>
    </location>
</feature>
<comment type="subcellular location">
    <subcellularLocation>
        <location evidence="1">Cell inner membrane</location>
        <topology evidence="1">Multi-pass membrane protein</topology>
    </subcellularLocation>
</comment>
<feature type="transmembrane region" description="Helical" evidence="8">
    <location>
        <begin position="34"/>
        <end position="55"/>
    </location>
</feature>
<dbReference type="InterPro" id="IPR013525">
    <property type="entry name" value="ABC2_TM"/>
</dbReference>
<feature type="domain" description="ABC-2 type transporter transmembrane" evidence="9">
    <location>
        <begin position="15"/>
        <end position="221"/>
    </location>
</feature>
<evidence type="ECO:0000259" key="9">
    <source>
        <dbReference type="Pfam" id="PF01061"/>
    </source>
</evidence>
<evidence type="ECO:0000256" key="7">
    <source>
        <dbReference type="ARBA" id="ARBA00023136"/>
    </source>
</evidence>
<organism evidence="10 11">
    <name type="scientific">Pararhodobacter oceanensis</name>
    <dbReference type="NCBI Taxonomy" id="2172121"/>
    <lineage>
        <taxon>Bacteria</taxon>
        <taxon>Pseudomonadati</taxon>
        <taxon>Pseudomonadota</taxon>
        <taxon>Alphaproteobacteria</taxon>
        <taxon>Rhodobacterales</taxon>
        <taxon>Paracoccaceae</taxon>
        <taxon>Pararhodobacter</taxon>
    </lineage>
</organism>
<reference evidence="10 11" key="1">
    <citation type="submission" date="2018-04" db="EMBL/GenBank/DDBJ databases">
        <title>Pararhodobacter oceanense sp. nov., isolated from marine intertidal sediment.</title>
        <authorList>
            <person name="Wang X.-L."/>
            <person name="Du Z.-J."/>
        </authorList>
    </citation>
    <scope>NUCLEOTIDE SEQUENCE [LARGE SCALE GENOMIC DNA]</scope>
    <source>
        <strain evidence="10 11">AM505</strain>
    </source>
</reference>
<dbReference type="Proteomes" id="UP000245911">
    <property type="component" value="Unassembled WGS sequence"/>
</dbReference>
<dbReference type="Pfam" id="PF01061">
    <property type="entry name" value="ABC2_membrane"/>
    <property type="match status" value="1"/>
</dbReference>
<evidence type="ECO:0000256" key="8">
    <source>
        <dbReference type="SAM" id="Phobius"/>
    </source>
</evidence>
<proteinExistence type="inferred from homology"/>
<dbReference type="GO" id="GO:0043190">
    <property type="term" value="C:ATP-binding cassette (ABC) transporter complex"/>
    <property type="evidence" value="ECO:0007669"/>
    <property type="project" value="InterPro"/>
</dbReference>
<keyword evidence="3" id="KW-0813">Transport</keyword>
<dbReference type="GO" id="GO:0140359">
    <property type="term" value="F:ABC-type transporter activity"/>
    <property type="evidence" value="ECO:0007669"/>
    <property type="project" value="InterPro"/>
</dbReference>
<protein>
    <submittedName>
        <fullName evidence="10">ABC transporter</fullName>
    </submittedName>
</protein>
<feature type="transmembrane region" description="Helical" evidence="8">
    <location>
        <begin position="229"/>
        <end position="249"/>
    </location>
</feature>
<sequence>MISARRPIVINAHVIWALMLRESRMAFGTSHWGYLWAVLQPAVTLSFLIIIFVLIGRGAPFGESLGLFFATSLLCQEYFNKLSVSLMRSFSSNKSLFAYPPVQTTDTVIARLLLVSSVHVLVGALFYTSLYLTGYGAIPWRPELVILAFVMIGLFGLGIGMINAVIYSFFSSWQHFEKLFGRPLLFMSGTFYVPSMLPPEAISIIKWNPIIHMVEINRMGFYADYHSEILDPLFIGFAIGGVLVVAMFAERFTRKMRK</sequence>
<evidence type="ECO:0000313" key="11">
    <source>
        <dbReference type="Proteomes" id="UP000245911"/>
    </source>
</evidence>
<keyword evidence="6 8" id="KW-1133">Transmembrane helix</keyword>
<name>A0A2T8HPE0_9RHOB</name>
<dbReference type="GO" id="GO:0015920">
    <property type="term" value="P:lipopolysaccharide transport"/>
    <property type="evidence" value="ECO:0007669"/>
    <property type="project" value="TreeGrafter"/>
</dbReference>
<evidence type="ECO:0000256" key="5">
    <source>
        <dbReference type="ARBA" id="ARBA00022692"/>
    </source>
</evidence>
<evidence type="ECO:0000256" key="6">
    <source>
        <dbReference type="ARBA" id="ARBA00022989"/>
    </source>
</evidence>
<evidence type="ECO:0000256" key="1">
    <source>
        <dbReference type="ARBA" id="ARBA00004429"/>
    </source>
</evidence>
<comment type="caution">
    <text evidence="10">The sequence shown here is derived from an EMBL/GenBank/DDBJ whole genome shotgun (WGS) entry which is preliminary data.</text>
</comment>
<dbReference type="PANTHER" id="PTHR30413">
    <property type="entry name" value="INNER MEMBRANE TRANSPORT PERMEASE"/>
    <property type="match status" value="1"/>
</dbReference>
<evidence type="ECO:0000256" key="2">
    <source>
        <dbReference type="ARBA" id="ARBA00007783"/>
    </source>
</evidence>
<evidence type="ECO:0000313" key="10">
    <source>
        <dbReference type="EMBL" id="PVH27273.1"/>
    </source>
</evidence>
<keyword evidence="11" id="KW-1185">Reference proteome</keyword>